<name>A0A919FA65_9XANT</name>
<dbReference type="Proteomes" id="UP000623958">
    <property type="component" value="Unassembled WGS sequence"/>
</dbReference>
<keyword evidence="2" id="KW-1185">Reference proteome</keyword>
<protein>
    <submittedName>
        <fullName evidence="1">Uncharacterized protein</fullName>
    </submittedName>
</protein>
<reference evidence="1" key="2">
    <citation type="submission" date="2020-09" db="EMBL/GenBank/DDBJ databases">
        <authorList>
            <person name="Sun Q."/>
            <person name="Ohkuma M."/>
        </authorList>
    </citation>
    <scope>NUCLEOTIDE SEQUENCE</scope>
    <source>
        <strain evidence="1">JCM 13306</strain>
    </source>
</reference>
<sequence length="72" mass="8059">MCRRWNWITALGTGSGNGGREAYQRRAGAGGFERWNLIPIGSQAPRQVRVAAPPRDRARRRLRYGAPVRLLG</sequence>
<reference evidence="1" key="1">
    <citation type="journal article" date="2014" name="Int. J. Syst. Evol. Microbiol.">
        <title>Complete genome sequence of Corynebacterium casei LMG S-19264T (=DSM 44701T), isolated from a smear-ripened cheese.</title>
        <authorList>
            <consortium name="US DOE Joint Genome Institute (JGI-PGF)"/>
            <person name="Walter F."/>
            <person name="Albersmeier A."/>
            <person name="Kalinowski J."/>
            <person name="Ruckert C."/>
        </authorList>
    </citation>
    <scope>NUCLEOTIDE SEQUENCE</scope>
    <source>
        <strain evidence="1">JCM 13306</strain>
    </source>
</reference>
<gene>
    <name evidence="1" type="ORF">GCM10009090_30300</name>
</gene>
<dbReference type="EMBL" id="BNBA01000028">
    <property type="protein sequence ID" value="GHH58074.1"/>
    <property type="molecule type" value="Genomic_DNA"/>
</dbReference>
<evidence type="ECO:0000313" key="2">
    <source>
        <dbReference type="Proteomes" id="UP000623958"/>
    </source>
</evidence>
<proteinExistence type="predicted"/>
<dbReference type="AlphaFoldDB" id="A0A919FA65"/>
<comment type="caution">
    <text evidence="1">The sequence shown here is derived from an EMBL/GenBank/DDBJ whole genome shotgun (WGS) entry which is preliminary data.</text>
</comment>
<organism evidence="1 2">
    <name type="scientific">Xanthomonas boreopolis</name>
    <dbReference type="NCBI Taxonomy" id="86183"/>
    <lineage>
        <taxon>Bacteria</taxon>
        <taxon>Pseudomonadati</taxon>
        <taxon>Pseudomonadota</taxon>
        <taxon>Gammaproteobacteria</taxon>
        <taxon>Lysobacterales</taxon>
        <taxon>Lysobacteraceae</taxon>
        <taxon>Xanthomonas</taxon>
    </lineage>
</organism>
<evidence type="ECO:0000313" key="1">
    <source>
        <dbReference type="EMBL" id="GHH58074.1"/>
    </source>
</evidence>
<accession>A0A919FA65</accession>